<evidence type="ECO:0000313" key="4">
    <source>
        <dbReference type="Proteomes" id="UP000503011"/>
    </source>
</evidence>
<keyword evidence="4" id="KW-1185">Reference proteome</keyword>
<accession>A0A6F8YKF3</accession>
<reference evidence="3 4" key="2">
    <citation type="submission" date="2020-03" db="EMBL/GenBank/DDBJ databases">
        <authorList>
            <person name="Ichikawa N."/>
            <person name="Kimura A."/>
            <person name="Kitahashi Y."/>
            <person name="Uohara A."/>
        </authorList>
    </citation>
    <scope>NUCLEOTIDE SEQUENCE [LARGE SCALE GENOMIC DNA]</scope>
    <source>
        <strain evidence="3 4">NBRC 105367</strain>
    </source>
</reference>
<reference evidence="3 4" key="1">
    <citation type="submission" date="2020-03" db="EMBL/GenBank/DDBJ databases">
        <title>Whole genome shotgun sequence of Phytohabitans suffuscus NBRC 105367.</title>
        <authorList>
            <person name="Komaki H."/>
            <person name="Tamura T."/>
        </authorList>
    </citation>
    <scope>NUCLEOTIDE SEQUENCE [LARGE SCALE GENOMIC DNA]</scope>
    <source>
        <strain evidence="3 4">NBRC 105367</strain>
    </source>
</reference>
<organism evidence="3 4">
    <name type="scientific">Phytohabitans suffuscus</name>
    <dbReference type="NCBI Taxonomy" id="624315"/>
    <lineage>
        <taxon>Bacteria</taxon>
        <taxon>Bacillati</taxon>
        <taxon>Actinomycetota</taxon>
        <taxon>Actinomycetes</taxon>
        <taxon>Micromonosporales</taxon>
        <taxon>Micromonosporaceae</taxon>
    </lineage>
</organism>
<evidence type="ECO:0000313" key="3">
    <source>
        <dbReference type="EMBL" id="BCB86523.1"/>
    </source>
</evidence>
<dbReference type="RefSeq" id="WP_173158305.1">
    <property type="nucleotide sequence ID" value="NZ_AP022871.1"/>
</dbReference>
<gene>
    <name evidence="3" type="ORF">Psuf_038360</name>
</gene>
<protein>
    <recommendedName>
        <fullName evidence="2">Response regulatory domain-containing protein</fullName>
    </recommendedName>
</protein>
<evidence type="ECO:0000259" key="2">
    <source>
        <dbReference type="PROSITE" id="PS50110"/>
    </source>
</evidence>
<dbReference type="InterPro" id="IPR001789">
    <property type="entry name" value="Sig_transdc_resp-reg_receiver"/>
</dbReference>
<dbReference type="Proteomes" id="UP000503011">
    <property type="component" value="Chromosome"/>
</dbReference>
<evidence type="ECO:0000256" key="1">
    <source>
        <dbReference type="PROSITE-ProRule" id="PRU00169"/>
    </source>
</evidence>
<keyword evidence="1" id="KW-0597">Phosphoprotein</keyword>
<dbReference type="AlphaFoldDB" id="A0A6F8YKF3"/>
<dbReference type="GO" id="GO:0000160">
    <property type="term" value="P:phosphorelay signal transduction system"/>
    <property type="evidence" value="ECO:0007669"/>
    <property type="project" value="InterPro"/>
</dbReference>
<dbReference type="Gene3D" id="3.40.50.2300">
    <property type="match status" value="1"/>
</dbReference>
<proteinExistence type="predicted"/>
<feature type="modified residue" description="4-aspartylphosphate" evidence="1">
    <location>
        <position position="66"/>
    </location>
</feature>
<dbReference type="EMBL" id="AP022871">
    <property type="protein sequence ID" value="BCB86523.1"/>
    <property type="molecule type" value="Genomic_DNA"/>
</dbReference>
<sequence>MAELLDGHPSGTPTTVLIVHPDPRDRAAIRAELVASGRLRVVGVTGDRDEAVALAGRLRPTVSLLDDRVRAPGTDLVEALARWSLVIVLTDATERDAVVTLLQAPVQGCLVYGHIEPPDLVRAVNAVASGLGWLSPSAAAAVTWAMRASTPRPAHPGRGSSHLDLP</sequence>
<dbReference type="KEGG" id="psuu:Psuf_038360"/>
<feature type="domain" description="Response regulatory" evidence="2">
    <location>
        <begin position="15"/>
        <end position="132"/>
    </location>
</feature>
<dbReference type="PROSITE" id="PS50110">
    <property type="entry name" value="RESPONSE_REGULATORY"/>
    <property type="match status" value="1"/>
</dbReference>
<dbReference type="SUPFAM" id="SSF52172">
    <property type="entry name" value="CheY-like"/>
    <property type="match status" value="1"/>
</dbReference>
<dbReference type="InterPro" id="IPR011006">
    <property type="entry name" value="CheY-like_superfamily"/>
</dbReference>
<name>A0A6F8YKF3_9ACTN</name>